<evidence type="ECO:0000313" key="2">
    <source>
        <dbReference type="EMBL" id="KAK0750420.1"/>
    </source>
</evidence>
<protein>
    <recommendedName>
        <fullName evidence="4">Secreted protein</fullName>
    </recommendedName>
</protein>
<evidence type="ECO:0008006" key="4">
    <source>
        <dbReference type="Google" id="ProtNLM"/>
    </source>
</evidence>
<keyword evidence="1" id="KW-0732">Signal</keyword>
<evidence type="ECO:0000313" key="3">
    <source>
        <dbReference type="Proteomes" id="UP001172155"/>
    </source>
</evidence>
<keyword evidence="3" id="KW-1185">Reference proteome</keyword>
<organism evidence="2 3">
    <name type="scientific">Schizothecium vesticola</name>
    <dbReference type="NCBI Taxonomy" id="314040"/>
    <lineage>
        <taxon>Eukaryota</taxon>
        <taxon>Fungi</taxon>
        <taxon>Dikarya</taxon>
        <taxon>Ascomycota</taxon>
        <taxon>Pezizomycotina</taxon>
        <taxon>Sordariomycetes</taxon>
        <taxon>Sordariomycetidae</taxon>
        <taxon>Sordariales</taxon>
        <taxon>Schizotheciaceae</taxon>
        <taxon>Schizothecium</taxon>
    </lineage>
</organism>
<dbReference type="Proteomes" id="UP001172155">
    <property type="component" value="Unassembled WGS sequence"/>
</dbReference>
<evidence type="ECO:0000256" key="1">
    <source>
        <dbReference type="SAM" id="SignalP"/>
    </source>
</evidence>
<gene>
    <name evidence="2" type="ORF">B0T18DRAFT_127048</name>
</gene>
<proteinExistence type="predicted"/>
<feature type="chain" id="PRO_5041431155" description="Secreted protein" evidence="1">
    <location>
        <begin position="19"/>
        <end position="155"/>
    </location>
</feature>
<sequence length="155" mass="16780">MFCVRNSMALSWVHLVMSSTFQSPRIRSCWPLEEAAMTNGCLGIPPWHDQQRDTPPAGAFTYHHAQVSGPGYPAAPLPARPRALAGPYGSWPNVGTTPSSQRVRSLPALPCGPWSTTSLPPPISHGRIKTPMARSLPPTLRSCLVDVSHSVAYQT</sequence>
<reference evidence="2" key="1">
    <citation type="submission" date="2023-06" db="EMBL/GenBank/DDBJ databases">
        <title>Genome-scale phylogeny and comparative genomics of the fungal order Sordariales.</title>
        <authorList>
            <consortium name="Lawrence Berkeley National Laboratory"/>
            <person name="Hensen N."/>
            <person name="Bonometti L."/>
            <person name="Westerberg I."/>
            <person name="Brannstrom I.O."/>
            <person name="Guillou S."/>
            <person name="Cros-Aarteil S."/>
            <person name="Calhoun S."/>
            <person name="Haridas S."/>
            <person name="Kuo A."/>
            <person name="Mondo S."/>
            <person name="Pangilinan J."/>
            <person name="Riley R."/>
            <person name="LaButti K."/>
            <person name="Andreopoulos B."/>
            <person name="Lipzen A."/>
            <person name="Chen C."/>
            <person name="Yanf M."/>
            <person name="Daum C."/>
            <person name="Ng V."/>
            <person name="Clum A."/>
            <person name="Steindorff A."/>
            <person name="Ohm R."/>
            <person name="Martin F."/>
            <person name="Silar P."/>
            <person name="Natvig D."/>
            <person name="Lalanne C."/>
            <person name="Gautier V."/>
            <person name="Ament-velasquez S.L."/>
            <person name="Kruys A."/>
            <person name="Hutchinson M.I."/>
            <person name="Powell A.J."/>
            <person name="Barry K."/>
            <person name="Miller A.N."/>
            <person name="Grigoriev I.V."/>
            <person name="Debuchy R."/>
            <person name="Gladieux P."/>
            <person name="Thoren M.H."/>
            <person name="Johannesson H."/>
        </authorList>
    </citation>
    <scope>NUCLEOTIDE SEQUENCE</scope>
    <source>
        <strain evidence="2">SMH3187-1</strain>
    </source>
</reference>
<accession>A0AA40K956</accession>
<dbReference type="EMBL" id="JAUKUD010000003">
    <property type="protein sequence ID" value="KAK0750420.1"/>
    <property type="molecule type" value="Genomic_DNA"/>
</dbReference>
<feature type="signal peptide" evidence="1">
    <location>
        <begin position="1"/>
        <end position="18"/>
    </location>
</feature>
<name>A0AA40K956_9PEZI</name>
<dbReference type="AlphaFoldDB" id="A0AA40K956"/>
<comment type="caution">
    <text evidence="2">The sequence shown here is derived from an EMBL/GenBank/DDBJ whole genome shotgun (WGS) entry which is preliminary data.</text>
</comment>